<accession>A0ABV6Z108</accession>
<gene>
    <name evidence="10" type="ORF">ACFL27_18200</name>
</gene>
<dbReference type="InterPro" id="IPR017896">
    <property type="entry name" value="4Fe4S_Fe-S-bd"/>
</dbReference>
<name>A0ABV6Z108_UNCC1</name>
<feature type="region of interest" description="Disordered" evidence="7">
    <location>
        <begin position="253"/>
        <end position="290"/>
    </location>
</feature>
<dbReference type="InterPro" id="IPR051555">
    <property type="entry name" value="FDH_Electron_Transfer_Unit"/>
</dbReference>
<keyword evidence="8" id="KW-0812">Transmembrane</keyword>
<dbReference type="PANTHER" id="PTHR43545">
    <property type="entry name" value="FORMATE DEHYDROGENASE, NITRATE-INDUCIBLE, IRON-SULFUR SUBUNIT"/>
    <property type="match status" value="1"/>
</dbReference>
<keyword evidence="6" id="KW-0411">Iron-sulfur</keyword>
<dbReference type="Gene3D" id="3.30.70.20">
    <property type="match status" value="2"/>
</dbReference>
<evidence type="ECO:0000256" key="6">
    <source>
        <dbReference type="ARBA" id="ARBA00023014"/>
    </source>
</evidence>
<feature type="transmembrane region" description="Helical" evidence="8">
    <location>
        <begin position="224"/>
        <end position="246"/>
    </location>
</feature>
<dbReference type="PIRSF" id="PIRSF036298">
    <property type="entry name" value="FDH_4Fe4S"/>
    <property type="match status" value="1"/>
</dbReference>
<comment type="caution">
    <text evidence="10">The sequence shown here is derived from an EMBL/GenBank/DDBJ whole genome shotgun (WGS) entry which is preliminary data.</text>
</comment>
<keyword evidence="4" id="KW-0677">Repeat</keyword>
<dbReference type="PROSITE" id="PS51379">
    <property type="entry name" value="4FE4S_FER_2"/>
    <property type="match status" value="2"/>
</dbReference>
<protein>
    <submittedName>
        <fullName evidence="10">4Fe-4S dicluster domain-containing protein</fullName>
    </submittedName>
</protein>
<feature type="domain" description="4Fe-4S ferredoxin-type" evidence="9">
    <location>
        <begin position="6"/>
        <end position="36"/>
    </location>
</feature>
<keyword evidence="3" id="KW-0479">Metal-binding</keyword>
<dbReference type="PANTHER" id="PTHR43545:SF4">
    <property type="entry name" value="IRON-SULFUR PROTEIN"/>
    <property type="match status" value="1"/>
</dbReference>
<evidence type="ECO:0000313" key="11">
    <source>
        <dbReference type="Proteomes" id="UP001594351"/>
    </source>
</evidence>
<comment type="subcellular location">
    <subcellularLocation>
        <location evidence="1">Cell envelope</location>
    </subcellularLocation>
</comment>
<keyword evidence="11" id="KW-1185">Reference proteome</keyword>
<organism evidence="10 11">
    <name type="scientific">candidate division CSSED10-310 bacterium</name>
    <dbReference type="NCBI Taxonomy" id="2855610"/>
    <lineage>
        <taxon>Bacteria</taxon>
        <taxon>Bacteria division CSSED10-310</taxon>
    </lineage>
</organism>
<evidence type="ECO:0000256" key="1">
    <source>
        <dbReference type="ARBA" id="ARBA00004196"/>
    </source>
</evidence>
<keyword evidence="5" id="KW-0408">Iron</keyword>
<evidence type="ECO:0000256" key="3">
    <source>
        <dbReference type="ARBA" id="ARBA00022723"/>
    </source>
</evidence>
<dbReference type="SUPFAM" id="SSF54862">
    <property type="entry name" value="4Fe-4S ferredoxins"/>
    <property type="match status" value="1"/>
</dbReference>
<reference evidence="10 11" key="1">
    <citation type="submission" date="2024-09" db="EMBL/GenBank/DDBJ databases">
        <title>Laminarin stimulates single cell rates of sulfate reduction while oxygen inhibits transcriptomic activity in coastal marine sediment.</title>
        <authorList>
            <person name="Lindsay M."/>
            <person name="Orcutt B."/>
            <person name="Emerson D."/>
            <person name="Stepanauskas R."/>
            <person name="D'Angelo T."/>
        </authorList>
    </citation>
    <scope>NUCLEOTIDE SEQUENCE [LARGE SCALE GENOMIC DNA]</scope>
    <source>
        <strain evidence="10">SAG AM-311-K15</strain>
    </source>
</reference>
<dbReference type="Proteomes" id="UP001594351">
    <property type="component" value="Unassembled WGS sequence"/>
</dbReference>
<evidence type="ECO:0000256" key="8">
    <source>
        <dbReference type="SAM" id="Phobius"/>
    </source>
</evidence>
<dbReference type="CDD" id="cd10561">
    <property type="entry name" value="HybA_like"/>
    <property type="match status" value="1"/>
</dbReference>
<keyword evidence="8" id="KW-1133">Transmembrane helix</keyword>
<evidence type="ECO:0000313" key="10">
    <source>
        <dbReference type="EMBL" id="MFC1852130.1"/>
    </source>
</evidence>
<dbReference type="PROSITE" id="PS00198">
    <property type="entry name" value="4FE4S_FER_1"/>
    <property type="match status" value="1"/>
</dbReference>
<evidence type="ECO:0000256" key="7">
    <source>
        <dbReference type="SAM" id="MobiDB-lite"/>
    </source>
</evidence>
<keyword evidence="8" id="KW-0472">Membrane</keyword>
<sequence length="290" mass="33114">MKYKNMAILTDVTKCIGCEKCVDACQEANSLPKEKPWRWLKKITDLSSSRWTTIRRIDHEKGDRFVRRQCRHCLEPACVEACIVGALKKSDQGAVIYDRDICIGCRYCMIVCPWEIPRYSWEDPIPYIQKCDLCYERVTAEGKMPACIEACPTKATIFGERDEMLAEARKRLTSEPQKYIQRIWGEKEVGGTSVMYVSDVDLNLTDLKTPISDKLPMPVRTFKILHYMPAVFVGMAAVMGGVHFIIDRRQKLMEAEQSSTGQDTDGPGTDEHVHDETNPAEPQPDQQQKE</sequence>
<proteinExistence type="predicted"/>
<feature type="domain" description="4Fe-4S ferredoxin-type" evidence="9">
    <location>
        <begin position="93"/>
        <end position="122"/>
    </location>
</feature>
<evidence type="ECO:0000256" key="2">
    <source>
        <dbReference type="ARBA" id="ARBA00022485"/>
    </source>
</evidence>
<dbReference type="EMBL" id="JBHPBY010000270">
    <property type="protein sequence ID" value="MFC1852130.1"/>
    <property type="molecule type" value="Genomic_DNA"/>
</dbReference>
<evidence type="ECO:0000259" key="9">
    <source>
        <dbReference type="PROSITE" id="PS51379"/>
    </source>
</evidence>
<dbReference type="InterPro" id="IPR017900">
    <property type="entry name" value="4Fe4S_Fe_S_CS"/>
</dbReference>
<evidence type="ECO:0000256" key="4">
    <source>
        <dbReference type="ARBA" id="ARBA00022737"/>
    </source>
</evidence>
<dbReference type="Pfam" id="PF13247">
    <property type="entry name" value="Fer4_11"/>
    <property type="match status" value="1"/>
</dbReference>
<keyword evidence="2" id="KW-0004">4Fe-4S</keyword>
<evidence type="ECO:0000256" key="5">
    <source>
        <dbReference type="ARBA" id="ARBA00023004"/>
    </source>
</evidence>
<dbReference type="InterPro" id="IPR014603">
    <property type="entry name" value="Formate_DH_Fe-S_su"/>
</dbReference>